<comment type="caution">
    <text evidence="4">The sequence shown here is derived from an EMBL/GenBank/DDBJ whole genome shotgun (WGS) entry which is preliminary data.</text>
</comment>
<feature type="region of interest" description="Disordered" evidence="2">
    <location>
        <begin position="379"/>
        <end position="444"/>
    </location>
</feature>
<dbReference type="Gene3D" id="3.30.160.60">
    <property type="entry name" value="Classic Zinc Finger"/>
    <property type="match status" value="1"/>
</dbReference>
<dbReference type="Proteomes" id="UP000765509">
    <property type="component" value="Unassembled WGS sequence"/>
</dbReference>
<evidence type="ECO:0000256" key="2">
    <source>
        <dbReference type="SAM" id="MobiDB-lite"/>
    </source>
</evidence>
<feature type="compositionally biased region" description="Polar residues" evidence="2">
    <location>
        <begin position="337"/>
        <end position="347"/>
    </location>
</feature>
<organism evidence="4 5">
    <name type="scientific">Austropuccinia psidii MF-1</name>
    <dbReference type="NCBI Taxonomy" id="1389203"/>
    <lineage>
        <taxon>Eukaryota</taxon>
        <taxon>Fungi</taxon>
        <taxon>Dikarya</taxon>
        <taxon>Basidiomycota</taxon>
        <taxon>Pucciniomycotina</taxon>
        <taxon>Pucciniomycetes</taxon>
        <taxon>Pucciniales</taxon>
        <taxon>Sphaerophragmiaceae</taxon>
        <taxon>Austropuccinia</taxon>
    </lineage>
</organism>
<feature type="domain" description="C2H2-type" evidence="3">
    <location>
        <begin position="497"/>
        <end position="528"/>
    </location>
</feature>
<dbReference type="PANTHER" id="PTHR36167">
    <property type="entry name" value="C2H2 FINGER DOMAIN TRANSCRIPTION FACTOR (EUROFUNG)-RELATED"/>
    <property type="match status" value="1"/>
</dbReference>
<feature type="region of interest" description="Disordered" evidence="2">
    <location>
        <begin position="249"/>
        <end position="317"/>
    </location>
</feature>
<proteinExistence type="predicted"/>
<keyword evidence="1" id="KW-0863">Zinc-finger</keyword>
<dbReference type="PROSITE" id="PS50157">
    <property type="entry name" value="ZINC_FINGER_C2H2_2"/>
    <property type="match status" value="1"/>
</dbReference>
<feature type="compositionally biased region" description="Polar residues" evidence="2">
    <location>
        <begin position="135"/>
        <end position="144"/>
    </location>
</feature>
<keyword evidence="5" id="KW-1185">Reference proteome</keyword>
<evidence type="ECO:0000256" key="1">
    <source>
        <dbReference type="PROSITE-ProRule" id="PRU00042"/>
    </source>
</evidence>
<feature type="compositionally biased region" description="Basic and acidic residues" evidence="2">
    <location>
        <begin position="124"/>
        <end position="134"/>
    </location>
</feature>
<dbReference type="AlphaFoldDB" id="A0A9Q3E5Y1"/>
<feature type="region of interest" description="Disordered" evidence="2">
    <location>
        <begin position="124"/>
        <end position="144"/>
    </location>
</feature>
<dbReference type="GO" id="GO:0006355">
    <property type="term" value="P:regulation of DNA-templated transcription"/>
    <property type="evidence" value="ECO:0007669"/>
    <property type="project" value="InterPro"/>
</dbReference>
<keyword evidence="1" id="KW-0862">Zinc</keyword>
<feature type="compositionally biased region" description="Basic and acidic residues" evidence="2">
    <location>
        <begin position="393"/>
        <end position="407"/>
    </location>
</feature>
<dbReference type="OrthoDB" id="1939603at2759"/>
<dbReference type="PROSITE" id="PS00028">
    <property type="entry name" value="ZINC_FINGER_C2H2_1"/>
    <property type="match status" value="1"/>
</dbReference>
<feature type="compositionally biased region" description="Polar residues" evidence="2">
    <location>
        <begin position="430"/>
        <end position="444"/>
    </location>
</feature>
<evidence type="ECO:0000259" key="3">
    <source>
        <dbReference type="PROSITE" id="PS50157"/>
    </source>
</evidence>
<evidence type="ECO:0000313" key="5">
    <source>
        <dbReference type="Proteomes" id="UP000765509"/>
    </source>
</evidence>
<reference evidence="4" key="1">
    <citation type="submission" date="2021-03" db="EMBL/GenBank/DDBJ databases">
        <title>Draft genome sequence of rust myrtle Austropuccinia psidii MF-1, a brazilian biotype.</title>
        <authorList>
            <person name="Quecine M.C."/>
            <person name="Pachon D.M.R."/>
            <person name="Bonatelli M.L."/>
            <person name="Correr F.H."/>
            <person name="Franceschini L.M."/>
            <person name="Leite T.F."/>
            <person name="Margarido G.R.A."/>
            <person name="Almeida C.A."/>
            <person name="Ferrarezi J.A."/>
            <person name="Labate C.A."/>
        </authorList>
    </citation>
    <scope>NUCLEOTIDE SEQUENCE</scope>
    <source>
        <strain evidence="4">MF-1</strain>
    </source>
</reference>
<name>A0A9Q3E5Y1_9BASI</name>
<feature type="region of interest" description="Disordered" evidence="2">
    <location>
        <begin position="680"/>
        <end position="726"/>
    </location>
</feature>
<gene>
    <name evidence="4" type="ORF">O181_054263</name>
</gene>
<protein>
    <recommendedName>
        <fullName evidence="3">C2H2-type domain-containing protein</fullName>
    </recommendedName>
</protein>
<dbReference type="GO" id="GO:0008270">
    <property type="term" value="F:zinc ion binding"/>
    <property type="evidence" value="ECO:0007669"/>
    <property type="project" value="UniProtKB-KW"/>
</dbReference>
<feature type="compositionally biased region" description="Polar residues" evidence="2">
    <location>
        <begin position="689"/>
        <end position="706"/>
    </location>
</feature>
<dbReference type="PANTHER" id="PTHR36167:SF3">
    <property type="entry name" value="C2H2 FINGER DOMAIN TRANSCRIPTION FACTOR (EUROFUNG)-RELATED"/>
    <property type="match status" value="1"/>
</dbReference>
<dbReference type="InterPro" id="IPR039327">
    <property type="entry name" value="CON7-like"/>
</dbReference>
<accession>A0A9Q3E5Y1</accession>
<dbReference type="EMBL" id="AVOT02024079">
    <property type="protein sequence ID" value="MBW0514548.1"/>
    <property type="molecule type" value="Genomic_DNA"/>
</dbReference>
<feature type="region of interest" description="Disordered" evidence="2">
    <location>
        <begin position="332"/>
        <end position="366"/>
    </location>
</feature>
<evidence type="ECO:0000313" key="4">
    <source>
        <dbReference type="EMBL" id="MBW0514548.1"/>
    </source>
</evidence>
<feature type="compositionally biased region" description="Polar residues" evidence="2">
    <location>
        <begin position="254"/>
        <end position="317"/>
    </location>
</feature>
<dbReference type="InterPro" id="IPR013087">
    <property type="entry name" value="Znf_C2H2_type"/>
</dbReference>
<keyword evidence="1" id="KW-0479">Metal-binding</keyword>
<sequence length="726" mass="80255">MDLLVVLSSFLVSLILLTSYPFLSLTIIKAQSNGLSGCIGSQNTTSSISSITNDDPFFDKNFKSDSIHHHSYNSTSNFSSLNKKNSSIQLSPTSLSPIDSRSIPTTSTPFAFTVPSQVTQNEISHYEEKQEKDTQSPTSSNSSNHIKINFDVQQTQFSTPVSLANSNLVNSYSKDLASQNPRPITAPNTDLVATTNYHNYDYPSARIGHLGNSDNHPHLKQLLSNPLASSNQLNPIDTQTEIEARAATAPALPSSGSGTLNSICSSNHEPNPSRLASLTRFSTPDRSTNLTQTKSCHSRPLTPNSSLLARTQSSGNHSDQVYLHQNLTPHIHHNTFNRRPSTHAGTSSGFGGNLEEPYGQKTLLPGPHYHSYSLGYPSSSRPVTADPSLHSPIYDRDISNEPERKAYEPFSTRGPPSNGHYYPIADDSLKNSPQTSHSTTENHLGVQYNLNTFNTLKSRPNNNGALESHGKLYHFNSLPGAPRKRARRRYDEIERLYSCNYPGCTKAYGTLNHLNAHIMMQKHGPKRLPQEFKEIRKEWRARKKAEAEARATLYKDSPAPYVLPIHTPHQNDNLALQNSYHQNYKVLASEPQTQQFKQPLGSSNPSLLGFSLSNLSSNGHYSNLNSSRPRPISEGHELVGATQWKNPITHEISSDSSSQLSHILNRTHGAPELNLTRQFAHPFRPSDPSFHTGSEISMPTSINNLHSPVGLAQQVEGRSMNRSRPT</sequence>